<protein>
    <submittedName>
        <fullName evidence="2">Discoidin domain-containing protein</fullName>
    </submittedName>
</protein>
<feature type="domain" description="F5/8 type C" evidence="1">
    <location>
        <begin position="1"/>
        <end position="132"/>
    </location>
</feature>
<dbReference type="SUPFAM" id="SSF49785">
    <property type="entry name" value="Galactose-binding domain-like"/>
    <property type="match status" value="1"/>
</dbReference>
<reference evidence="2 3" key="1">
    <citation type="submission" date="2023-11" db="EMBL/GenBank/DDBJ databases">
        <title>Lentzea sokolovensis, sp. nov., Lentzea kristufkii, sp. nov., and Lentzea miocenensis, sp. nov., rare actinobacteria from Sokolov Coal Basin, Miocene lacustrine sediment, Czech Republic.</title>
        <authorList>
            <person name="Lara A."/>
            <person name="Kotroba L."/>
            <person name="Nouioui I."/>
            <person name="Neumann-Schaal M."/>
            <person name="Mast Y."/>
            <person name="Chronakova A."/>
        </authorList>
    </citation>
    <scope>NUCLEOTIDE SEQUENCE [LARGE SCALE GENOMIC DNA]</scope>
    <source>
        <strain evidence="2 3">BCCO 10_0856</strain>
    </source>
</reference>
<dbReference type="PROSITE" id="PS50022">
    <property type="entry name" value="FA58C_3"/>
    <property type="match status" value="1"/>
</dbReference>
<sequence length="136" mass="14482">MDAAVSATYTESGCSADRLRNGVTEEKAWSNWRSGTKNPAGTITFTLPKIRDLTRVAVHSYRDGEGSVAKSLKVQLRSVDGAWIDASGEVEVTALRTEVVLNPSPPATAVRVVLTARPSGYLTLGEIEVLAKAPTP</sequence>
<dbReference type="Gene3D" id="2.60.120.260">
    <property type="entry name" value="Galactose-binding domain-like"/>
    <property type="match status" value="1"/>
</dbReference>
<name>A0ABU4TF42_9PSEU</name>
<evidence type="ECO:0000313" key="2">
    <source>
        <dbReference type="EMBL" id="MDX8036639.1"/>
    </source>
</evidence>
<dbReference type="InterPro" id="IPR008979">
    <property type="entry name" value="Galactose-bd-like_sf"/>
</dbReference>
<keyword evidence="3" id="KW-1185">Reference proteome</keyword>
<accession>A0ABU4TF42</accession>
<comment type="caution">
    <text evidence="2">The sequence shown here is derived from an EMBL/GenBank/DDBJ whole genome shotgun (WGS) entry which is preliminary data.</text>
</comment>
<dbReference type="RefSeq" id="WP_319971691.1">
    <property type="nucleotide sequence ID" value="NZ_JAXAVW010000047.1"/>
</dbReference>
<evidence type="ECO:0000313" key="3">
    <source>
        <dbReference type="Proteomes" id="UP001285521"/>
    </source>
</evidence>
<evidence type="ECO:0000259" key="1">
    <source>
        <dbReference type="PROSITE" id="PS50022"/>
    </source>
</evidence>
<dbReference type="InterPro" id="IPR000421">
    <property type="entry name" value="FA58C"/>
</dbReference>
<gene>
    <name evidence="2" type="ORF">SK803_41140</name>
</gene>
<dbReference type="EMBL" id="JAXAVW010000047">
    <property type="protein sequence ID" value="MDX8036639.1"/>
    <property type="molecule type" value="Genomic_DNA"/>
</dbReference>
<dbReference type="Proteomes" id="UP001285521">
    <property type="component" value="Unassembled WGS sequence"/>
</dbReference>
<organism evidence="2 3">
    <name type="scientific">Lentzea miocenica</name>
    <dbReference type="NCBI Taxonomy" id="3095431"/>
    <lineage>
        <taxon>Bacteria</taxon>
        <taxon>Bacillati</taxon>
        <taxon>Actinomycetota</taxon>
        <taxon>Actinomycetes</taxon>
        <taxon>Pseudonocardiales</taxon>
        <taxon>Pseudonocardiaceae</taxon>
        <taxon>Lentzea</taxon>
    </lineage>
</organism>
<proteinExistence type="predicted"/>
<dbReference type="Pfam" id="PF00754">
    <property type="entry name" value="F5_F8_type_C"/>
    <property type="match status" value="1"/>
</dbReference>